<comment type="caution">
    <text evidence="1">The sequence shown here is derived from an EMBL/GenBank/DDBJ whole genome shotgun (WGS) entry which is preliminary data.</text>
</comment>
<evidence type="ECO:0008006" key="3">
    <source>
        <dbReference type="Google" id="ProtNLM"/>
    </source>
</evidence>
<sequence>MKDVSLSKLEEENDLNTSKQMSNIKFPLAPQQTNIIKNNLIEEYTLEDAIRIIKETVDEVKPEDLYLKLGEALQPLFREKTKNIVSMLFMFKKKMCRNGENCLIKDKCIFMHESENEKKGKRLLTVDENPKKRINQENNEVIFNKVPSSLANEVLIENYASKFGSVTSIKKLNEGKYLIIFDDCNCARELVYSKDPVLGDSSITKFFNVLLNNKQNELNITDLFEEQNELLNSGPLVLSDPKNFNRFKFICKKIKENFDSNFDKKKKIETKQNNSGFSSFYAEHFK</sequence>
<dbReference type="OrthoDB" id="2186004at2759"/>
<protein>
    <recommendedName>
        <fullName evidence="3">C3H1-type domain-containing protein</fullName>
    </recommendedName>
</protein>
<reference evidence="1 2" key="1">
    <citation type="submission" date="2018-10" db="EMBL/GenBank/DDBJ databases">
        <title>Draft genome sequence of the microsporidian Tubulinosema ratisbonensis.</title>
        <authorList>
            <person name="Polonais V."/>
            <person name="Peyretaillade E."/>
            <person name="Niehus S."/>
            <person name="Wawrzyniak I."/>
            <person name="Franchet A."/>
            <person name="Gaspin C."/>
            <person name="Reichstadt M."/>
            <person name="Belser C."/>
            <person name="Labadie K."/>
            <person name="Delbac F."/>
            <person name="Ferrandon D."/>
        </authorList>
    </citation>
    <scope>NUCLEOTIDE SEQUENCE [LARGE SCALE GENOMIC DNA]</scope>
    <source>
        <strain evidence="1 2">Franzen</strain>
    </source>
</reference>
<gene>
    <name evidence="1" type="ORF">TUBRATIS_13140</name>
</gene>
<dbReference type="AlphaFoldDB" id="A0A437ALX2"/>
<name>A0A437ALX2_9MICR</name>
<evidence type="ECO:0000313" key="2">
    <source>
        <dbReference type="Proteomes" id="UP000282876"/>
    </source>
</evidence>
<keyword evidence="2" id="KW-1185">Reference proteome</keyword>
<organism evidence="1 2">
    <name type="scientific">Tubulinosema ratisbonensis</name>
    <dbReference type="NCBI Taxonomy" id="291195"/>
    <lineage>
        <taxon>Eukaryota</taxon>
        <taxon>Fungi</taxon>
        <taxon>Fungi incertae sedis</taxon>
        <taxon>Microsporidia</taxon>
        <taxon>Tubulinosematoidea</taxon>
        <taxon>Tubulinosematidae</taxon>
        <taxon>Tubulinosema</taxon>
    </lineage>
</organism>
<evidence type="ECO:0000313" key="1">
    <source>
        <dbReference type="EMBL" id="RVD92185.1"/>
    </source>
</evidence>
<accession>A0A437ALX2</accession>
<dbReference type="VEuPathDB" id="MicrosporidiaDB:TUBRATIS_13140"/>
<proteinExistence type="predicted"/>
<dbReference type="EMBL" id="RCSS01000284">
    <property type="protein sequence ID" value="RVD92185.1"/>
    <property type="molecule type" value="Genomic_DNA"/>
</dbReference>
<dbReference type="Proteomes" id="UP000282876">
    <property type="component" value="Unassembled WGS sequence"/>
</dbReference>